<evidence type="ECO:0000256" key="4">
    <source>
        <dbReference type="SAM" id="Coils"/>
    </source>
</evidence>
<dbReference type="InterPro" id="IPR036097">
    <property type="entry name" value="HisK_dim/P_sf"/>
</dbReference>
<dbReference type="Pfam" id="PF00512">
    <property type="entry name" value="HisKA"/>
    <property type="match status" value="1"/>
</dbReference>
<sequence length="673" mass="74934">MKILSIFLLWWLMPEAVITQADRRIDSLRHQLATAPPDTTRVLLLAQLAYEHTQTDPLATITYGKQALQLARQLGFRRGGCWALVRLGSGFREAGNYPAALQVGLQGLREAEALRDPELIGRAYNALGYQYWEQGNSRPALAYFLRAKAVAEKSNNRKLLTRVMGNIGNAYQQLNRLDSALLYLRQGYALDLSLPDLTSEVGDAAMLGNVYAALGQPALAQSYYRRSIRRARPQRITFALCRAYLGQARLFQRQGRAGADSALYYAEQALRAGQQGHYPKGVLEASQFLAAAWAARPDSATAFRYLTLASATRDSLFSLTKIAQLQALDVSERLRQQELADDMELAVEAQRRQWLVVALLSVLPVVLLLWRNIRLKQRANRQLSLRNQQIAAQRDELSNALAQLKTVQEQLVQRERMALLGELTAGIAHELQNPLNFVKNFAEVSTELLEELLEEHHGSEIGVAVEPDTLAGLRQNLQKISQHGQRASSIIKDMLEHSRAGSGRRTPTDLNALVEESLTLAYQSFCTTDKAFSATLHQDLDPNLGLVTVVRQDVGRVLLNLFANAFYAVRQRQQHAATPGHRPHPPYRPTVTVRTRRPTSQTVEIRVRDNGTGMPEKVQAKVFQPFFTTKPPGEGTGLGLSLSFDIVVQSHGGTFAVESREGEFTEFTISLPG</sequence>
<name>A0A1M6EEI9_9BACT</name>
<dbReference type="SMART" id="SM00388">
    <property type="entry name" value="HisKA"/>
    <property type="match status" value="1"/>
</dbReference>
<dbReference type="InterPro" id="IPR003594">
    <property type="entry name" value="HATPase_dom"/>
</dbReference>
<organism evidence="6 7">
    <name type="scientific">Hymenobacter daecheongensis DSM 21074</name>
    <dbReference type="NCBI Taxonomy" id="1121955"/>
    <lineage>
        <taxon>Bacteria</taxon>
        <taxon>Pseudomonadati</taxon>
        <taxon>Bacteroidota</taxon>
        <taxon>Cytophagia</taxon>
        <taxon>Cytophagales</taxon>
        <taxon>Hymenobacteraceae</taxon>
        <taxon>Hymenobacter</taxon>
    </lineage>
</organism>
<reference evidence="6 7" key="1">
    <citation type="submission" date="2016-11" db="EMBL/GenBank/DDBJ databases">
        <authorList>
            <person name="Jaros S."/>
            <person name="Januszkiewicz K."/>
            <person name="Wedrychowicz H."/>
        </authorList>
    </citation>
    <scope>NUCLEOTIDE SEQUENCE [LARGE SCALE GENOMIC DNA]</scope>
    <source>
        <strain evidence="6 7">DSM 21074</strain>
    </source>
</reference>
<dbReference type="SMART" id="SM00387">
    <property type="entry name" value="HATPase_c"/>
    <property type="match status" value="1"/>
</dbReference>
<accession>A0A1M6EEI9</accession>
<dbReference type="CDD" id="cd00082">
    <property type="entry name" value="HisKA"/>
    <property type="match status" value="1"/>
</dbReference>
<evidence type="ECO:0000256" key="2">
    <source>
        <dbReference type="ARBA" id="ARBA00012438"/>
    </source>
</evidence>
<feature type="domain" description="Histidine kinase" evidence="5">
    <location>
        <begin position="426"/>
        <end position="673"/>
    </location>
</feature>
<dbReference type="SUPFAM" id="SSF48452">
    <property type="entry name" value="TPR-like"/>
    <property type="match status" value="1"/>
</dbReference>
<dbReference type="PROSITE" id="PS50109">
    <property type="entry name" value="HIS_KIN"/>
    <property type="match status" value="1"/>
</dbReference>
<feature type="coiled-coil region" evidence="4">
    <location>
        <begin position="380"/>
        <end position="414"/>
    </location>
</feature>
<dbReference type="SUPFAM" id="SSF47384">
    <property type="entry name" value="Homodimeric domain of signal transducing histidine kinase"/>
    <property type="match status" value="1"/>
</dbReference>
<dbReference type="Proteomes" id="UP000184418">
    <property type="component" value="Unassembled WGS sequence"/>
</dbReference>
<dbReference type="EMBL" id="FQYN01000003">
    <property type="protein sequence ID" value="SHI83906.1"/>
    <property type="molecule type" value="Genomic_DNA"/>
</dbReference>
<dbReference type="InterPro" id="IPR011990">
    <property type="entry name" value="TPR-like_helical_dom_sf"/>
</dbReference>
<dbReference type="AlphaFoldDB" id="A0A1M6EEI9"/>
<dbReference type="Gene3D" id="3.30.565.10">
    <property type="entry name" value="Histidine kinase-like ATPase, C-terminal domain"/>
    <property type="match status" value="1"/>
</dbReference>
<dbReference type="EC" id="2.7.13.3" evidence="2"/>
<evidence type="ECO:0000313" key="6">
    <source>
        <dbReference type="EMBL" id="SHI83906.1"/>
    </source>
</evidence>
<keyword evidence="7" id="KW-1185">Reference proteome</keyword>
<gene>
    <name evidence="6" type="ORF">SAMN02745146_1667</name>
</gene>
<dbReference type="InterPro" id="IPR003661">
    <property type="entry name" value="HisK_dim/P_dom"/>
</dbReference>
<dbReference type="Pfam" id="PF02518">
    <property type="entry name" value="HATPase_c"/>
    <property type="match status" value="1"/>
</dbReference>
<evidence type="ECO:0000259" key="5">
    <source>
        <dbReference type="PROSITE" id="PS50109"/>
    </source>
</evidence>
<comment type="catalytic activity">
    <reaction evidence="1">
        <text>ATP + protein L-histidine = ADP + protein N-phospho-L-histidine.</text>
        <dbReference type="EC" id="2.7.13.3"/>
    </reaction>
</comment>
<dbReference type="STRING" id="1121955.SAMN02745146_1667"/>
<dbReference type="InterPro" id="IPR036890">
    <property type="entry name" value="HATPase_C_sf"/>
</dbReference>
<dbReference type="PANTHER" id="PTHR43065">
    <property type="entry name" value="SENSOR HISTIDINE KINASE"/>
    <property type="match status" value="1"/>
</dbReference>
<evidence type="ECO:0000256" key="3">
    <source>
        <dbReference type="ARBA" id="ARBA00022553"/>
    </source>
</evidence>
<dbReference type="GO" id="GO:0000155">
    <property type="term" value="F:phosphorelay sensor kinase activity"/>
    <property type="evidence" value="ECO:0007669"/>
    <property type="project" value="InterPro"/>
</dbReference>
<dbReference type="PRINTS" id="PR00344">
    <property type="entry name" value="BCTRLSENSOR"/>
</dbReference>
<proteinExistence type="predicted"/>
<dbReference type="InterPro" id="IPR004358">
    <property type="entry name" value="Sig_transdc_His_kin-like_C"/>
</dbReference>
<dbReference type="SMART" id="SM00028">
    <property type="entry name" value="TPR"/>
    <property type="match status" value="4"/>
</dbReference>
<evidence type="ECO:0000256" key="1">
    <source>
        <dbReference type="ARBA" id="ARBA00000085"/>
    </source>
</evidence>
<dbReference type="InterPro" id="IPR005467">
    <property type="entry name" value="His_kinase_dom"/>
</dbReference>
<protein>
    <recommendedName>
        <fullName evidence="2">histidine kinase</fullName>
        <ecNumber evidence="2">2.7.13.3</ecNumber>
    </recommendedName>
</protein>
<keyword evidence="4" id="KW-0175">Coiled coil</keyword>
<dbReference type="Pfam" id="PF13181">
    <property type="entry name" value="TPR_8"/>
    <property type="match status" value="1"/>
</dbReference>
<dbReference type="SUPFAM" id="SSF55874">
    <property type="entry name" value="ATPase domain of HSP90 chaperone/DNA topoisomerase II/histidine kinase"/>
    <property type="match status" value="1"/>
</dbReference>
<dbReference type="PANTHER" id="PTHR43065:SF42">
    <property type="entry name" value="TWO-COMPONENT SENSOR PPRA"/>
    <property type="match status" value="1"/>
</dbReference>
<dbReference type="Gene3D" id="1.10.287.130">
    <property type="match status" value="1"/>
</dbReference>
<dbReference type="Pfam" id="PF13424">
    <property type="entry name" value="TPR_12"/>
    <property type="match status" value="1"/>
</dbReference>
<evidence type="ECO:0000313" key="7">
    <source>
        <dbReference type="Proteomes" id="UP000184418"/>
    </source>
</evidence>
<dbReference type="InterPro" id="IPR019734">
    <property type="entry name" value="TPR_rpt"/>
</dbReference>
<dbReference type="Gene3D" id="1.25.40.10">
    <property type="entry name" value="Tetratricopeptide repeat domain"/>
    <property type="match status" value="2"/>
</dbReference>
<keyword evidence="3" id="KW-0597">Phosphoprotein</keyword>